<evidence type="ECO:0000313" key="1">
    <source>
        <dbReference type="EMBL" id="AWO74948.1"/>
    </source>
</evidence>
<reference evidence="2" key="1">
    <citation type="submission" date="2018-02" db="EMBL/GenBank/DDBJ databases">
        <title>The complete genome of bacterial strain SGAirxxxx.</title>
        <authorList>
            <person name="Schuster S.C."/>
        </authorList>
    </citation>
    <scope>NUCLEOTIDE SEQUENCE [LARGE SCALE GENOMIC DNA]</scope>
    <source>
        <strain evidence="2">SGAir0734</strain>
    </source>
</reference>
<organism evidence="1 2">
    <name type="scientific">Geobacillus thermoleovorans</name>
    <name type="common">Bacillus thermoleovorans</name>
    <dbReference type="NCBI Taxonomy" id="33941"/>
    <lineage>
        <taxon>Bacteria</taxon>
        <taxon>Bacillati</taxon>
        <taxon>Bacillota</taxon>
        <taxon>Bacilli</taxon>
        <taxon>Bacillales</taxon>
        <taxon>Anoxybacillaceae</taxon>
        <taxon>Geobacillus</taxon>
        <taxon>Geobacillus thermoleovorans group</taxon>
    </lineage>
</organism>
<evidence type="ECO:0000313" key="2">
    <source>
        <dbReference type="Proteomes" id="UP000246996"/>
    </source>
</evidence>
<accession>A0A2Z3N7V0</accession>
<dbReference type="EMBL" id="CP027303">
    <property type="protein sequence ID" value="AWO74948.1"/>
    <property type="molecule type" value="Genomic_DNA"/>
</dbReference>
<name>A0A2Z3N7V0_GEOTH</name>
<dbReference type="AlphaFoldDB" id="A0A2Z3N7V0"/>
<protein>
    <submittedName>
        <fullName evidence="1">Uncharacterized protein</fullName>
    </submittedName>
</protein>
<sequence length="78" mass="9556">MKPEKYSFKEFYIEPIVDLGKRFFKQLLEHLGWWECEKCGKLYSPRVKKYRHRVSLMRLDIVCSICYRELEGEHEVRG</sequence>
<gene>
    <name evidence="1" type="ORF">C1N76_10895</name>
</gene>
<dbReference type="Proteomes" id="UP000246996">
    <property type="component" value="Chromosome"/>
</dbReference>
<proteinExistence type="predicted"/>